<name>A0AA38HEF6_9TREE</name>
<sequence>MSHAVFVPFAAWGHVRPLLHLVVQLVTLHPQLKATILLCPTVAPRVHKELASANLSHTRNTTDGASALGRVQLVEVQVKDAGTNEPGKPKDLVADMAADAIAYAEAISGYLAALFGEGAPGAPILGDKFKDIKPNMVIFDMFQSFVLAVVHQLSEQSGGKIGKIPVFAFVPSGPTSMIHHLAKEEYGGFIGPISRKVEEAVAEGQDPMPMIAAILGKAPVLAMFAMFQTFWSPYLTGTIGTAVEEMETEAKLFFEQHLGKPWLFVGIQYPENF</sequence>
<dbReference type="RefSeq" id="XP_052947378.1">
    <property type="nucleotide sequence ID" value="XM_053092473.1"/>
</dbReference>
<dbReference type="Gene3D" id="3.40.50.2000">
    <property type="entry name" value="Glycogen Phosphorylase B"/>
    <property type="match status" value="1"/>
</dbReference>
<evidence type="ECO:0000313" key="3">
    <source>
        <dbReference type="Proteomes" id="UP001164286"/>
    </source>
</evidence>
<dbReference type="GeneID" id="77731678"/>
<dbReference type="SUPFAM" id="SSF53756">
    <property type="entry name" value="UDP-Glycosyltransferase/glycogen phosphorylase"/>
    <property type="match status" value="1"/>
</dbReference>
<dbReference type="AlphaFoldDB" id="A0AA38HEF6"/>
<keyword evidence="3" id="KW-1185">Reference proteome</keyword>
<feature type="signal peptide" evidence="1">
    <location>
        <begin position="1"/>
        <end position="17"/>
    </location>
</feature>
<gene>
    <name evidence="2" type="ORF">MKK02DRAFT_43527</name>
</gene>
<accession>A0AA38HEF6</accession>
<reference evidence="2" key="1">
    <citation type="journal article" date="2022" name="G3 (Bethesda)">
        <title>High quality genome of the basidiomycete yeast Dioszegia hungarica PDD-24b-2 isolated from cloud water.</title>
        <authorList>
            <person name="Jarrige D."/>
            <person name="Haridas S."/>
            <person name="Bleykasten-Grosshans C."/>
            <person name="Joly M."/>
            <person name="Nadalig T."/>
            <person name="Sancelme M."/>
            <person name="Vuilleumier S."/>
            <person name="Grigoriev I.V."/>
            <person name="Amato P."/>
            <person name="Bringel F."/>
        </authorList>
    </citation>
    <scope>NUCLEOTIDE SEQUENCE</scope>
    <source>
        <strain evidence="2">PDD-24b-2</strain>
    </source>
</reference>
<evidence type="ECO:0000313" key="2">
    <source>
        <dbReference type="EMBL" id="KAI9637601.1"/>
    </source>
</evidence>
<feature type="chain" id="PRO_5041250041" evidence="1">
    <location>
        <begin position="18"/>
        <end position="273"/>
    </location>
</feature>
<dbReference type="Proteomes" id="UP001164286">
    <property type="component" value="Unassembled WGS sequence"/>
</dbReference>
<proteinExistence type="predicted"/>
<dbReference type="EMBL" id="JAKWFO010000004">
    <property type="protein sequence ID" value="KAI9637601.1"/>
    <property type="molecule type" value="Genomic_DNA"/>
</dbReference>
<organism evidence="2 3">
    <name type="scientific">Dioszegia hungarica</name>
    <dbReference type="NCBI Taxonomy" id="4972"/>
    <lineage>
        <taxon>Eukaryota</taxon>
        <taxon>Fungi</taxon>
        <taxon>Dikarya</taxon>
        <taxon>Basidiomycota</taxon>
        <taxon>Agaricomycotina</taxon>
        <taxon>Tremellomycetes</taxon>
        <taxon>Tremellales</taxon>
        <taxon>Bulleribasidiaceae</taxon>
        <taxon>Dioszegia</taxon>
    </lineage>
</organism>
<protein>
    <submittedName>
        <fullName evidence="2">Uncharacterized protein</fullName>
    </submittedName>
</protein>
<comment type="caution">
    <text evidence="2">The sequence shown here is derived from an EMBL/GenBank/DDBJ whole genome shotgun (WGS) entry which is preliminary data.</text>
</comment>
<evidence type="ECO:0000256" key="1">
    <source>
        <dbReference type="SAM" id="SignalP"/>
    </source>
</evidence>
<keyword evidence="1" id="KW-0732">Signal</keyword>